<comment type="similarity">
    <text evidence="3">Belongs to the ATPase gamma chain family.</text>
</comment>
<dbReference type="CDD" id="cd12151">
    <property type="entry name" value="F1-ATPase_gamma"/>
    <property type="match status" value="1"/>
</dbReference>
<dbReference type="InterPro" id="IPR000131">
    <property type="entry name" value="ATP_synth_F1_gsu"/>
</dbReference>
<dbReference type="GO" id="GO:0046933">
    <property type="term" value="F:proton-transporting ATP synthase activity, rotational mechanism"/>
    <property type="evidence" value="ECO:0007669"/>
    <property type="project" value="InterPro"/>
</dbReference>
<evidence type="ECO:0000256" key="4">
    <source>
        <dbReference type="ARBA" id="ARBA00022448"/>
    </source>
</evidence>
<keyword evidence="5" id="KW-0375">Hydrogen ion transport</keyword>
<dbReference type="Gene3D" id="3.40.1380.10">
    <property type="match status" value="1"/>
</dbReference>
<comment type="subcellular location">
    <subcellularLocation>
        <location evidence="2">Membrane</location>
        <topology evidence="2">Peripheral membrane protein</topology>
    </subcellularLocation>
</comment>
<dbReference type="KEGG" id="dat:HRM2_13310"/>
<keyword evidence="11" id="KW-1185">Reference proteome</keyword>
<keyword evidence="8" id="KW-0139">CF(1)</keyword>
<dbReference type="OrthoDB" id="9812769at2"/>
<keyword evidence="10" id="KW-0378">Hydrolase</keyword>
<keyword evidence="7" id="KW-0472">Membrane</keyword>
<protein>
    <submittedName>
        <fullName evidence="10">AtpG</fullName>
        <ecNumber evidence="10">3.6.3.14</ecNumber>
    </submittedName>
</protein>
<dbReference type="STRING" id="177437.HRM2_13310"/>
<dbReference type="EMBL" id="CP001087">
    <property type="protein sequence ID" value="ACN14442.1"/>
    <property type="molecule type" value="Genomic_DNA"/>
</dbReference>
<dbReference type="Gene3D" id="1.10.287.80">
    <property type="entry name" value="ATP synthase, gamma subunit, helix hairpin domain"/>
    <property type="match status" value="1"/>
</dbReference>
<dbReference type="EC" id="3.6.3.14" evidence="10"/>
<evidence type="ECO:0000256" key="5">
    <source>
        <dbReference type="ARBA" id="ARBA00022781"/>
    </source>
</evidence>
<keyword evidence="9" id="KW-0066">ATP synthesis</keyword>
<evidence type="ECO:0000313" key="11">
    <source>
        <dbReference type="Proteomes" id="UP000000442"/>
    </source>
</evidence>
<dbReference type="SUPFAM" id="SSF52943">
    <property type="entry name" value="ATP synthase (F1-ATPase), gamma subunit"/>
    <property type="match status" value="1"/>
</dbReference>
<dbReference type="PANTHER" id="PTHR11693:SF22">
    <property type="entry name" value="ATP SYNTHASE SUBUNIT GAMMA, MITOCHONDRIAL"/>
    <property type="match status" value="1"/>
</dbReference>
<name>C0Q8V2_DESAH</name>
<dbReference type="PRINTS" id="PR00126">
    <property type="entry name" value="ATPASEGAMMA"/>
</dbReference>
<evidence type="ECO:0000256" key="8">
    <source>
        <dbReference type="ARBA" id="ARBA00023196"/>
    </source>
</evidence>
<dbReference type="Proteomes" id="UP000000442">
    <property type="component" value="Chromosome"/>
</dbReference>
<evidence type="ECO:0000256" key="6">
    <source>
        <dbReference type="ARBA" id="ARBA00023065"/>
    </source>
</evidence>
<evidence type="ECO:0000256" key="9">
    <source>
        <dbReference type="ARBA" id="ARBA00023310"/>
    </source>
</evidence>
<dbReference type="eggNOG" id="COG0224">
    <property type="taxonomic scope" value="Bacteria"/>
</dbReference>
<dbReference type="RefSeq" id="WP_015903229.1">
    <property type="nucleotide sequence ID" value="NC_012108.1"/>
</dbReference>
<dbReference type="HOGENOM" id="CLU_050669_1_0_7"/>
<dbReference type="AlphaFoldDB" id="C0Q8V2"/>
<accession>C0Q8V2</accession>
<dbReference type="InterPro" id="IPR035968">
    <property type="entry name" value="ATP_synth_F1_ATPase_gsu"/>
</dbReference>
<reference evidence="10 11" key="1">
    <citation type="journal article" date="2009" name="Environ. Microbiol.">
        <title>Genome sequence of Desulfobacterium autotrophicum HRM2, a marine sulfate reducer oxidizing organic carbon completely to carbon dioxide.</title>
        <authorList>
            <person name="Strittmatter A.W."/>
            <person name="Liesegang H."/>
            <person name="Rabus R."/>
            <person name="Decker I."/>
            <person name="Amann J."/>
            <person name="Andres S."/>
            <person name="Henne A."/>
            <person name="Fricke W.F."/>
            <person name="Martinez-Arias R."/>
            <person name="Bartels D."/>
            <person name="Goesmann A."/>
            <person name="Krause L."/>
            <person name="Puehler A."/>
            <person name="Klenk H.P."/>
            <person name="Richter M."/>
            <person name="Schuler M."/>
            <person name="Gloeckner F.O."/>
            <person name="Meyerdierks A."/>
            <person name="Gottschalk G."/>
            <person name="Amann R."/>
        </authorList>
    </citation>
    <scope>NUCLEOTIDE SEQUENCE [LARGE SCALE GENOMIC DNA]</scope>
    <source>
        <strain evidence="11">ATCC 43914 / DSM 3382 / HRM2</strain>
    </source>
</reference>
<evidence type="ECO:0000256" key="3">
    <source>
        <dbReference type="ARBA" id="ARBA00007681"/>
    </source>
</evidence>
<dbReference type="GO" id="GO:0045259">
    <property type="term" value="C:proton-transporting ATP synthase complex"/>
    <property type="evidence" value="ECO:0007669"/>
    <property type="project" value="UniProtKB-KW"/>
</dbReference>
<sequence>METLQTLTRRINTTGKLKSIVKSMKTLSAVNIRQYEKAVTALEIFEQTIFMGLQVCLTDYNQPLSSRPSLSRDRILVAFGSDQGLCGQFNEKLARFIGSRTSQWQTKTHTIVVGARLYARLESMGITPCALFWTPGSVGGINHTVFQILLKMETLQTENSISHVDFCYSRHEPGTAEAPVCQALIPLDHGELARIAKQPWDGPSLAEFSIPAEQLFSSLIRQYFFVALFRAQAHAMASEQSSRLRSLQNAEKNIEEHQAGLQALFRSKRQASITAEMLDLVTGFKTIQRKKQSKSE</sequence>
<dbReference type="Pfam" id="PF00231">
    <property type="entry name" value="ATP-synt"/>
    <property type="match status" value="1"/>
</dbReference>
<keyword evidence="6" id="KW-0406">Ion transport</keyword>
<evidence type="ECO:0000256" key="2">
    <source>
        <dbReference type="ARBA" id="ARBA00004170"/>
    </source>
</evidence>
<gene>
    <name evidence="10" type="primary">atpG</name>
    <name evidence="10" type="ordered locus">HRM2_13310</name>
</gene>
<proteinExistence type="inferred from homology"/>
<evidence type="ECO:0000256" key="1">
    <source>
        <dbReference type="ARBA" id="ARBA00003456"/>
    </source>
</evidence>
<evidence type="ECO:0000256" key="7">
    <source>
        <dbReference type="ARBA" id="ARBA00023136"/>
    </source>
</evidence>
<organism evidence="10 11">
    <name type="scientific">Desulforapulum autotrophicum (strain ATCC 43914 / DSM 3382 / VKM B-1955 / HRM2)</name>
    <name type="common">Desulfobacterium autotrophicum</name>
    <dbReference type="NCBI Taxonomy" id="177437"/>
    <lineage>
        <taxon>Bacteria</taxon>
        <taxon>Pseudomonadati</taxon>
        <taxon>Thermodesulfobacteriota</taxon>
        <taxon>Desulfobacteria</taxon>
        <taxon>Desulfobacterales</taxon>
        <taxon>Desulfobacteraceae</taxon>
        <taxon>Desulforapulum</taxon>
    </lineage>
</organism>
<dbReference type="PANTHER" id="PTHR11693">
    <property type="entry name" value="ATP SYNTHASE GAMMA CHAIN"/>
    <property type="match status" value="1"/>
</dbReference>
<comment type="function">
    <text evidence="1">Produces ATP from ADP in the presence of a proton gradient across the membrane. The gamma chain is believed to be important in regulating ATPase activity and the flow of protons through the CF(0) complex.</text>
</comment>
<evidence type="ECO:0000313" key="10">
    <source>
        <dbReference type="EMBL" id="ACN14442.1"/>
    </source>
</evidence>
<dbReference type="GO" id="GO:0016787">
    <property type="term" value="F:hydrolase activity"/>
    <property type="evidence" value="ECO:0007669"/>
    <property type="project" value="UniProtKB-KW"/>
</dbReference>
<keyword evidence="4" id="KW-0813">Transport</keyword>